<dbReference type="AlphaFoldDB" id="A0A5K7YN25"/>
<dbReference type="InterPro" id="IPR011990">
    <property type="entry name" value="TPR-like_helical_dom_sf"/>
</dbReference>
<evidence type="ECO:0000313" key="2">
    <source>
        <dbReference type="EMBL" id="BBO69670.1"/>
    </source>
</evidence>
<dbReference type="PANTHER" id="PTHR35807:SF3">
    <property type="entry name" value="BLL5740 PROTEIN"/>
    <property type="match status" value="1"/>
</dbReference>
<dbReference type="EMBL" id="AP021874">
    <property type="protein sequence ID" value="BBO69670.1"/>
    <property type="molecule type" value="Genomic_DNA"/>
</dbReference>
<accession>A0A5K7YN25</accession>
<dbReference type="InterPro" id="IPR000073">
    <property type="entry name" value="AB_hydrolase_1"/>
</dbReference>
<dbReference type="Pfam" id="PF03704">
    <property type="entry name" value="BTAD"/>
    <property type="match status" value="1"/>
</dbReference>
<dbReference type="OrthoDB" id="9812579at2"/>
<dbReference type="RefSeq" id="WP_155317686.1">
    <property type="nucleotide sequence ID" value="NZ_AP021874.1"/>
</dbReference>
<dbReference type="InterPro" id="IPR005158">
    <property type="entry name" value="BTAD"/>
</dbReference>
<feature type="domain" description="Bacterial transcriptional activator" evidence="1">
    <location>
        <begin position="97"/>
        <end position="246"/>
    </location>
</feature>
<name>A0A5K7YN25_9BACT</name>
<protein>
    <recommendedName>
        <fullName evidence="1">Bacterial transcriptional activator domain-containing protein</fullName>
    </recommendedName>
</protein>
<dbReference type="SUPFAM" id="SSF48452">
    <property type="entry name" value="TPR-like"/>
    <property type="match status" value="1"/>
</dbReference>
<dbReference type="KEGG" id="dalk:DSCA_36000"/>
<evidence type="ECO:0000313" key="3">
    <source>
        <dbReference type="Proteomes" id="UP000427906"/>
    </source>
</evidence>
<dbReference type="PANTHER" id="PTHR35807">
    <property type="entry name" value="TRANSCRIPTIONAL REGULATOR REDD-RELATED"/>
    <property type="match status" value="1"/>
</dbReference>
<keyword evidence="3" id="KW-1185">Reference proteome</keyword>
<evidence type="ECO:0000259" key="1">
    <source>
        <dbReference type="SMART" id="SM01043"/>
    </source>
</evidence>
<organism evidence="2 3">
    <name type="scientific">Desulfosarcina alkanivorans</name>
    <dbReference type="NCBI Taxonomy" id="571177"/>
    <lineage>
        <taxon>Bacteria</taxon>
        <taxon>Pseudomonadati</taxon>
        <taxon>Thermodesulfobacteriota</taxon>
        <taxon>Desulfobacteria</taxon>
        <taxon>Desulfobacterales</taxon>
        <taxon>Desulfosarcinaceae</taxon>
        <taxon>Desulfosarcina</taxon>
    </lineage>
</organism>
<dbReference type="InterPro" id="IPR051677">
    <property type="entry name" value="AfsR-DnrI-RedD_regulator"/>
</dbReference>
<dbReference type="Gene3D" id="1.25.40.10">
    <property type="entry name" value="Tetratricopeptide repeat domain"/>
    <property type="match status" value="1"/>
</dbReference>
<proteinExistence type="predicted"/>
<gene>
    <name evidence="2" type="ORF">DSCA_36000</name>
</gene>
<reference evidence="2 3" key="1">
    <citation type="submission" date="2019-11" db="EMBL/GenBank/DDBJ databases">
        <title>Comparative genomics of hydrocarbon-degrading Desulfosarcina strains.</title>
        <authorList>
            <person name="Watanabe M."/>
            <person name="Kojima H."/>
            <person name="Fukui M."/>
        </authorList>
    </citation>
    <scope>NUCLEOTIDE SEQUENCE [LARGE SCALE GENOMIC DNA]</scope>
    <source>
        <strain evidence="2 3">PL12</strain>
    </source>
</reference>
<dbReference type="InterPro" id="IPR036388">
    <property type="entry name" value="WH-like_DNA-bd_sf"/>
</dbReference>
<dbReference type="Pfam" id="PF00561">
    <property type="entry name" value="Abhydrolase_1"/>
    <property type="match status" value="1"/>
</dbReference>
<dbReference type="Proteomes" id="UP000427906">
    <property type="component" value="Chromosome"/>
</dbReference>
<dbReference type="Gene3D" id="3.40.50.1820">
    <property type="entry name" value="alpha/beta hydrolase"/>
    <property type="match status" value="1"/>
</dbReference>
<dbReference type="SMART" id="SM01043">
    <property type="entry name" value="BTAD"/>
    <property type="match status" value="1"/>
</dbReference>
<dbReference type="InterPro" id="IPR029058">
    <property type="entry name" value="AB_hydrolase_fold"/>
</dbReference>
<sequence length="536" mass="61108">MTEIKIYLFGAPHIEIQGRFMDLRLRKALALLAYLVVTRKTHTRDTLAAMFWPEADQRTGRADLRRTVYNLKKMVGEKTLEVNTESIGIHPEADLWTDVDAFEENAGMLKDDPHTEGERLSRLSEAAQLYCGDFMAGFNLADCIEFDEWQFFQREHWQRMAMQTLDELIAAHEAEGRFPDAISAARRRLSFDRLHEPTHRRLMQLYVQTGENAAAMRQYGMCKRMLKVELNAQPQVQTVDLYNAIRAERHAGRSTIAAVTPKTRYAKSGDTYIAYQRLGSGPVDILFVSGFVSHIEYLWKEPGLASFFQRLAGFCRLILFDRRGVGLSDRTGDPPHVESTLEDIHAVMKAAGSKRPILFGVSEGGPAILQYAHRYPQYCRGLILYGTMAKGTRSENYPYALTREQYDTWLARLASEWGGPVGMDYFAPSRRHDPLLRQWWAALLRLSSSPGNVRLVLEALRDIDVRSLLPAITVPSLILHRKDDSAIRVKAGRYMASRIPGSEYVELDGQDHWWWVGDVDPIIAQIKRFSQKTSGH</sequence>
<dbReference type="SUPFAM" id="SSF53474">
    <property type="entry name" value="alpha/beta-Hydrolases"/>
    <property type="match status" value="1"/>
</dbReference>
<dbReference type="Gene3D" id="1.10.10.10">
    <property type="entry name" value="Winged helix-like DNA-binding domain superfamily/Winged helix DNA-binding domain"/>
    <property type="match status" value="1"/>
</dbReference>